<reference evidence="4 5" key="1">
    <citation type="submission" date="2019-07" db="EMBL/GenBank/DDBJ databases">
        <title>Rapid identification of Enteric Bacteria from Whole Genome Sequences (WGS) using Average Nucleotide Identity (ANI).</title>
        <authorList>
            <person name="Lane C."/>
        </authorList>
    </citation>
    <scope>NUCLEOTIDE SEQUENCE [LARGE SCALE GENOMIC DNA]</scope>
    <source>
        <strain evidence="4 5">D2411</strain>
    </source>
</reference>
<dbReference type="Pfam" id="PF10080">
    <property type="entry name" value="FtrD-like"/>
    <property type="match status" value="1"/>
</dbReference>
<evidence type="ECO:0000313" key="4">
    <source>
        <dbReference type="EMBL" id="TWO20854.1"/>
    </source>
</evidence>
<feature type="transmembrane region" description="Helical" evidence="1">
    <location>
        <begin position="123"/>
        <end position="144"/>
    </location>
</feature>
<protein>
    <submittedName>
        <fullName evidence="4">DUF2318 domain-containing protein</fullName>
    </submittedName>
</protein>
<feature type="transmembrane region" description="Helical" evidence="1">
    <location>
        <begin position="156"/>
        <end position="175"/>
    </location>
</feature>
<organism evidence="4 5">
    <name type="scientific">Campylobacter hyointestinalis</name>
    <dbReference type="NCBI Taxonomy" id="198"/>
    <lineage>
        <taxon>Bacteria</taxon>
        <taxon>Pseudomonadati</taxon>
        <taxon>Campylobacterota</taxon>
        <taxon>Epsilonproteobacteria</taxon>
        <taxon>Campylobacterales</taxon>
        <taxon>Campylobacteraceae</taxon>
        <taxon>Campylobacter</taxon>
    </lineage>
</organism>
<dbReference type="InterPro" id="IPR018758">
    <property type="entry name" value="FtrD-like"/>
</dbReference>
<dbReference type="RefSeq" id="WP_147497099.1">
    <property type="nucleotide sequence ID" value="NZ_VOAP01000011.1"/>
</dbReference>
<evidence type="ECO:0000256" key="1">
    <source>
        <dbReference type="SAM" id="Phobius"/>
    </source>
</evidence>
<name>A0A562XFA8_CAMHY</name>
<feature type="transmembrane region" description="Helical" evidence="1">
    <location>
        <begin position="241"/>
        <end position="266"/>
    </location>
</feature>
<feature type="domain" description="Membrane iron-sulfur containing protein FtrD-like" evidence="3">
    <location>
        <begin position="293"/>
        <end position="395"/>
    </location>
</feature>
<keyword evidence="1" id="KW-0472">Membrane</keyword>
<evidence type="ECO:0000259" key="2">
    <source>
        <dbReference type="Pfam" id="PF04945"/>
    </source>
</evidence>
<evidence type="ECO:0000259" key="3">
    <source>
        <dbReference type="Pfam" id="PF10080"/>
    </source>
</evidence>
<dbReference type="Pfam" id="PF04945">
    <property type="entry name" value="YHS"/>
    <property type="match status" value="1"/>
</dbReference>
<feature type="transmembrane region" description="Helical" evidence="1">
    <location>
        <begin position="6"/>
        <end position="22"/>
    </location>
</feature>
<gene>
    <name evidence="4" type="ORF">YZ82_03405</name>
</gene>
<dbReference type="AlphaFoldDB" id="A0A562XFA8"/>
<feature type="transmembrane region" description="Helical" evidence="1">
    <location>
        <begin position="195"/>
        <end position="220"/>
    </location>
</feature>
<dbReference type="EMBL" id="VOAP01000011">
    <property type="protein sequence ID" value="TWO20854.1"/>
    <property type="molecule type" value="Genomic_DNA"/>
</dbReference>
<comment type="caution">
    <text evidence="4">The sequence shown here is derived from an EMBL/GenBank/DDBJ whole genome shotgun (WGS) entry which is preliminary data.</text>
</comment>
<dbReference type="Proteomes" id="UP000321812">
    <property type="component" value="Unassembled WGS sequence"/>
</dbReference>
<feature type="transmembrane region" description="Helical" evidence="1">
    <location>
        <begin position="59"/>
        <end position="77"/>
    </location>
</feature>
<proteinExistence type="predicted"/>
<sequence>MTIFFYQVVLALFGPSFILAFIDHEKHIKNILLPSIFGLCFGLFVFELFKISINTDSGKIIFDALCIIMLLLTPICIKFKNSYFSNIFSFFLAFGYGYEYGFISMNFMVFAGDLLDSLSLSNLFMVSLALLSLISVYFVSRAILKNTPNLFRYIFLYILVILCLADRVSFLTLSLMQDGLVGAYSNLLSVVAKTIYFNSFLPVVLSILLMLLALIHLFWLPKKIDKKDIVLYRINIAKRTAYFRVVIFCFLTCFLISFFSLFYLLVSSKPPKISEPTLVEPVRGEFKFDANLVMDYNLHRFAYITDDGHEVRFFLVNRFKDKLAPVAVFDACAICGDMGYIKSGDNLICISCNVRIFLPSVGKPGGCNPIPFEYKFDGKEISINLKTIEKGATFFSKIVKKEVTDPVSKNKILNDSKFTYVYYGKTYFFEDEKNQAEFEAYPENYVTTDGLLKENK</sequence>
<feature type="transmembrane region" description="Helical" evidence="1">
    <location>
        <begin position="84"/>
        <end position="103"/>
    </location>
</feature>
<evidence type="ECO:0000313" key="5">
    <source>
        <dbReference type="Proteomes" id="UP000321812"/>
    </source>
</evidence>
<feature type="domain" description="YHS" evidence="2">
    <location>
        <begin position="403"/>
        <end position="448"/>
    </location>
</feature>
<feature type="transmembrane region" description="Helical" evidence="1">
    <location>
        <begin position="31"/>
        <end position="53"/>
    </location>
</feature>
<dbReference type="InterPro" id="IPR007029">
    <property type="entry name" value="YHS_dom"/>
</dbReference>
<keyword evidence="1" id="KW-0812">Transmembrane</keyword>
<accession>A0A562XFA8</accession>
<keyword evidence="1" id="KW-1133">Transmembrane helix</keyword>